<dbReference type="Proteomes" id="UP000037035">
    <property type="component" value="Unassembled WGS sequence"/>
</dbReference>
<evidence type="ECO:0000313" key="3">
    <source>
        <dbReference type="Proteomes" id="UP000037035"/>
    </source>
</evidence>
<comment type="caution">
    <text evidence="2">The sequence shown here is derived from an EMBL/GenBank/DDBJ whole genome shotgun (WGS) entry which is preliminary data.</text>
</comment>
<gene>
    <name evidence="2" type="ORF">VP01_2276g1</name>
</gene>
<evidence type="ECO:0000256" key="1">
    <source>
        <dbReference type="SAM" id="SignalP"/>
    </source>
</evidence>
<feature type="signal peptide" evidence="1">
    <location>
        <begin position="1"/>
        <end position="18"/>
    </location>
</feature>
<keyword evidence="1" id="KW-0732">Signal</keyword>
<dbReference type="VEuPathDB" id="FungiDB:VP01_2276g1"/>
<protein>
    <submittedName>
        <fullName evidence="2">Uncharacterized protein</fullName>
    </submittedName>
</protein>
<evidence type="ECO:0000313" key="2">
    <source>
        <dbReference type="EMBL" id="KNZ56965.1"/>
    </source>
</evidence>
<reference evidence="2 3" key="1">
    <citation type="submission" date="2015-08" db="EMBL/GenBank/DDBJ databases">
        <title>Next Generation Sequencing and Analysis of the Genome of Puccinia sorghi L Schw, the Causal Agent of Maize Common Rust.</title>
        <authorList>
            <person name="Rochi L."/>
            <person name="Burguener G."/>
            <person name="Darino M."/>
            <person name="Turjanski A."/>
            <person name="Kreff E."/>
            <person name="Dieguez M.J."/>
            <person name="Sacco F."/>
        </authorList>
    </citation>
    <scope>NUCLEOTIDE SEQUENCE [LARGE SCALE GENOMIC DNA]</scope>
    <source>
        <strain evidence="2 3">RO10H11247</strain>
    </source>
</reference>
<dbReference type="EMBL" id="LAVV01007143">
    <property type="protein sequence ID" value="KNZ56965.1"/>
    <property type="molecule type" value="Genomic_DNA"/>
</dbReference>
<sequence length="119" mass="13848">MGEVHFLFLLGMPETAWSYPNKPSEQEISLWAERRRTLYDRLKEHMETYETLAEFPKADITPPPFSSSPNVKCTNFKIPFTTKLACEKDIQLACFGRITFQWHAKSFTCLNWNASLPDL</sequence>
<name>A0A0L6VA26_9BASI</name>
<dbReference type="AlphaFoldDB" id="A0A0L6VA26"/>
<dbReference type="OrthoDB" id="2517742at2759"/>
<accession>A0A0L6VA26</accession>
<organism evidence="2 3">
    <name type="scientific">Puccinia sorghi</name>
    <dbReference type="NCBI Taxonomy" id="27349"/>
    <lineage>
        <taxon>Eukaryota</taxon>
        <taxon>Fungi</taxon>
        <taxon>Dikarya</taxon>
        <taxon>Basidiomycota</taxon>
        <taxon>Pucciniomycotina</taxon>
        <taxon>Pucciniomycetes</taxon>
        <taxon>Pucciniales</taxon>
        <taxon>Pucciniaceae</taxon>
        <taxon>Puccinia</taxon>
    </lineage>
</organism>
<feature type="chain" id="PRO_5005568318" evidence="1">
    <location>
        <begin position="19"/>
        <end position="119"/>
    </location>
</feature>
<keyword evidence="3" id="KW-1185">Reference proteome</keyword>
<proteinExistence type="predicted"/>